<dbReference type="PROSITE" id="PS50109">
    <property type="entry name" value="HIS_KIN"/>
    <property type="match status" value="1"/>
</dbReference>
<dbReference type="InterPro" id="IPR005467">
    <property type="entry name" value="His_kinase_dom"/>
</dbReference>
<dbReference type="PIRSF" id="PIRSF037434">
    <property type="entry name" value="STHK_ChrS"/>
    <property type="match status" value="1"/>
</dbReference>
<feature type="transmembrane region" description="Helical" evidence="5">
    <location>
        <begin position="147"/>
        <end position="166"/>
    </location>
</feature>
<evidence type="ECO:0000256" key="2">
    <source>
        <dbReference type="ARBA" id="ARBA00022777"/>
    </source>
</evidence>
<feature type="transmembrane region" description="Helical" evidence="5">
    <location>
        <begin position="21"/>
        <end position="42"/>
    </location>
</feature>
<keyword evidence="8" id="KW-1185">Reference proteome</keyword>
<sequence length="403" mass="42097">MGVSVDARPSLQGAGEEPGRLWDGYFAAVAALTLAAVGVSDVSASRRWLSAAMLVAIAALYVAYGRPLARRRTTARRGGGFLAAVLVLFLVALTGAAPSSFLLFAICPLAFQLLPTWPAAAVTTFANALPVAVALQREGFTGHVRTHFLPMAVGGAVLSLGLGLWIRGVVRRSRERADLIAQLEQSRAEVARLSHEAGAAAERARLAGEIHDTLAQGFTSIIALLQAAGSDLESDPAGDHGRARHRLDVAVRTARENLAESRALVAALAPAALGTGPLDEAVRDLVARLDEQTPIRASYRLSGTVRPLPTAVEVVLLRAAQEALANVRRHSFASEASVTLAYGADAVRLVVADDGRGFDPASVAGGFGLRGIRARADEVAGTLTVHSDRGNGRGTTLTLEVPQ</sequence>
<dbReference type="Gene3D" id="3.30.565.10">
    <property type="entry name" value="Histidine kinase-like ATPase, C-terminal domain"/>
    <property type="match status" value="1"/>
</dbReference>
<dbReference type="SUPFAM" id="SSF55874">
    <property type="entry name" value="ATPase domain of HSP90 chaperone/DNA topoisomerase II/histidine kinase"/>
    <property type="match status" value="1"/>
</dbReference>
<keyword evidence="5" id="KW-0472">Membrane</keyword>
<reference evidence="7" key="2">
    <citation type="submission" date="2022-09" db="EMBL/GenBank/DDBJ databases">
        <title>Biosynthetic gene clusters of Dactylosporangioum fulvum.</title>
        <authorList>
            <person name="Caradec T."/>
        </authorList>
    </citation>
    <scope>NUCLEOTIDE SEQUENCE</scope>
    <source>
        <strain evidence="7">NRRL B-16292</strain>
    </source>
</reference>
<feature type="domain" description="Histidine kinase" evidence="6">
    <location>
        <begin position="316"/>
        <end position="403"/>
    </location>
</feature>
<keyword evidence="5" id="KW-1133">Transmembrane helix</keyword>
<dbReference type="PANTHER" id="PTHR24421">
    <property type="entry name" value="NITRATE/NITRITE SENSOR PROTEIN NARX-RELATED"/>
    <property type="match status" value="1"/>
</dbReference>
<dbReference type="InterPro" id="IPR017205">
    <property type="entry name" value="Sig_transdc_His_kinase_ChrS"/>
</dbReference>
<keyword evidence="2 7" id="KW-0418">Kinase</keyword>
<dbReference type="PANTHER" id="PTHR24421:SF62">
    <property type="entry name" value="SENSORY TRANSDUCTION HISTIDINE KINASE"/>
    <property type="match status" value="1"/>
</dbReference>
<evidence type="ECO:0000256" key="1">
    <source>
        <dbReference type="ARBA" id="ARBA00022679"/>
    </source>
</evidence>
<proteinExistence type="predicted"/>
<dbReference type="InterPro" id="IPR003594">
    <property type="entry name" value="HATPase_dom"/>
</dbReference>
<gene>
    <name evidence="7" type="ORF">Dfulv_31445</name>
</gene>
<evidence type="ECO:0000256" key="3">
    <source>
        <dbReference type="ARBA" id="ARBA00023012"/>
    </source>
</evidence>
<dbReference type="InterPro" id="IPR050482">
    <property type="entry name" value="Sensor_HK_TwoCompSys"/>
</dbReference>
<evidence type="ECO:0000256" key="4">
    <source>
        <dbReference type="SAM" id="Coils"/>
    </source>
</evidence>
<dbReference type="CDD" id="cd16917">
    <property type="entry name" value="HATPase_UhpB-NarQ-NarX-like"/>
    <property type="match status" value="1"/>
</dbReference>
<evidence type="ECO:0000313" key="8">
    <source>
        <dbReference type="Proteomes" id="UP001059617"/>
    </source>
</evidence>
<feature type="transmembrane region" description="Helical" evidence="5">
    <location>
        <begin position="117"/>
        <end position="135"/>
    </location>
</feature>
<dbReference type="Pfam" id="PF02518">
    <property type="entry name" value="HATPase_c"/>
    <property type="match status" value="1"/>
</dbReference>
<protein>
    <submittedName>
        <fullName evidence="7">Sensor histidine kinase</fullName>
    </submittedName>
</protein>
<dbReference type="InterPro" id="IPR011712">
    <property type="entry name" value="Sig_transdc_His_kin_sub3_dim/P"/>
</dbReference>
<keyword evidence="3" id="KW-0902">Two-component regulatory system</keyword>
<evidence type="ECO:0000259" key="6">
    <source>
        <dbReference type="PROSITE" id="PS50109"/>
    </source>
</evidence>
<evidence type="ECO:0000313" key="7">
    <source>
        <dbReference type="EMBL" id="UWP79664.1"/>
    </source>
</evidence>
<dbReference type="EMBL" id="CP073720">
    <property type="protein sequence ID" value="UWP79664.1"/>
    <property type="molecule type" value="Genomic_DNA"/>
</dbReference>
<keyword evidence="1" id="KW-0808">Transferase</keyword>
<feature type="coiled-coil region" evidence="4">
    <location>
        <begin position="176"/>
        <end position="203"/>
    </location>
</feature>
<dbReference type="SMART" id="SM00387">
    <property type="entry name" value="HATPase_c"/>
    <property type="match status" value="1"/>
</dbReference>
<feature type="transmembrane region" description="Helical" evidence="5">
    <location>
        <begin position="48"/>
        <end position="69"/>
    </location>
</feature>
<keyword evidence="5" id="KW-0812">Transmembrane</keyword>
<name>A0ABY5VS69_9ACTN</name>
<dbReference type="Proteomes" id="UP001059617">
    <property type="component" value="Chromosome"/>
</dbReference>
<reference evidence="7" key="1">
    <citation type="submission" date="2021-04" db="EMBL/GenBank/DDBJ databases">
        <authorList>
            <person name="Hartkoorn R.C."/>
            <person name="Beaudoing E."/>
            <person name="Hot D."/>
        </authorList>
    </citation>
    <scope>NUCLEOTIDE SEQUENCE</scope>
    <source>
        <strain evidence="7">NRRL B-16292</strain>
    </source>
</reference>
<organism evidence="7 8">
    <name type="scientific">Dactylosporangium fulvum</name>
    <dbReference type="NCBI Taxonomy" id="53359"/>
    <lineage>
        <taxon>Bacteria</taxon>
        <taxon>Bacillati</taxon>
        <taxon>Actinomycetota</taxon>
        <taxon>Actinomycetes</taxon>
        <taxon>Micromonosporales</taxon>
        <taxon>Micromonosporaceae</taxon>
        <taxon>Dactylosporangium</taxon>
    </lineage>
</organism>
<accession>A0ABY5VS69</accession>
<keyword evidence="4" id="KW-0175">Coiled coil</keyword>
<dbReference type="GO" id="GO:0016301">
    <property type="term" value="F:kinase activity"/>
    <property type="evidence" value="ECO:0007669"/>
    <property type="project" value="UniProtKB-KW"/>
</dbReference>
<feature type="transmembrane region" description="Helical" evidence="5">
    <location>
        <begin position="81"/>
        <end position="111"/>
    </location>
</feature>
<dbReference type="RefSeq" id="WP_259857422.1">
    <property type="nucleotide sequence ID" value="NZ_BAAAST010000001.1"/>
</dbReference>
<dbReference type="Gene3D" id="1.20.5.1930">
    <property type="match status" value="1"/>
</dbReference>
<dbReference type="Pfam" id="PF07730">
    <property type="entry name" value="HisKA_3"/>
    <property type="match status" value="1"/>
</dbReference>
<dbReference type="InterPro" id="IPR036890">
    <property type="entry name" value="HATPase_C_sf"/>
</dbReference>
<evidence type="ECO:0000256" key="5">
    <source>
        <dbReference type="SAM" id="Phobius"/>
    </source>
</evidence>